<keyword evidence="3" id="KW-1185">Reference proteome</keyword>
<evidence type="ECO:0000313" key="3">
    <source>
        <dbReference type="Proteomes" id="UP000887013"/>
    </source>
</evidence>
<sequence length="122" mass="13713">MYLLDRGTALTARHTQRFVQKCGITQSMTRPFSLLAHSIVERANGIIPSPLKKITDKDPEKLDVLLPNAPFTITTTRQNPKRQTFHSISLLALKLYKTAFMNLLGYEILVNISSASLFHSIS</sequence>
<feature type="domain" description="Integrase catalytic" evidence="1">
    <location>
        <begin position="1"/>
        <end position="101"/>
    </location>
</feature>
<dbReference type="AlphaFoldDB" id="A0A8X6NEW7"/>
<evidence type="ECO:0000313" key="2">
    <source>
        <dbReference type="EMBL" id="GFT11325.1"/>
    </source>
</evidence>
<gene>
    <name evidence="2" type="ORF">NPIL_193311</name>
</gene>
<accession>A0A8X6NEW7</accession>
<dbReference type="PROSITE" id="PS50994">
    <property type="entry name" value="INTEGRASE"/>
    <property type="match status" value="1"/>
</dbReference>
<dbReference type="EMBL" id="BMAW01008943">
    <property type="protein sequence ID" value="GFT11325.1"/>
    <property type="molecule type" value="Genomic_DNA"/>
</dbReference>
<dbReference type="InterPro" id="IPR001584">
    <property type="entry name" value="Integrase_cat-core"/>
</dbReference>
<dbReference type="Gene3D" id="3.30.420.10">
    <property type="entry name" value="Ribonuclease H-like superfamily/Ribonuclease H"/>
    <property type="match status" value="1"/>
</dbReference>
<dbReference type="Proteomes" id="UP000887013">
    <property type="component" value="Unassembled WGS sequence"/>
</dbReference>
<protein>
    <recommendedName>
        <fullName evidence="1">Integrase catalytic domain-containing protein</fullName>
    </recommendedName>
</protein>
<organism evidence="2 3">
    <name type="scientific">Nephila pilipes</name>
    <name type="common">Giant wood spider</name>
    <name type="synonym">Nephila maculata</name>
    <dbReference type="NCBI Taxonomy" id="299642"/>
    <lineage>
        <taxon>Eukaryota</taxon>
        <taxon>Metazoa</taxon>
        <taxon>Ecdysozoa</taxon>
        <taxon>Arthropoda</taxon>
        <taxon>Chelicerata</taxon>
        <taxon>Arachnida</taxon>
        <taxon>Araneae</taxon>
        <taxon>Araneomorphae</taxon>
        <taxon>Entelegynae</taxon>
        <taxon>Araneoidea</taxon>
        <taxon>Nephilidae</taxon>
        <taxon>Nephila</taxon>
    </lineage>
</organism>
<dbReference type="GO" id="GO:0015074">
    <property type="term" value="P:DNA integration"/>
    <property type="evidence" value="ECO:0007669"/>
    <property type="project" value="InterPro"/>
</dbReference>
<dbReference type="InterPro" id="IPR036397">
    <property type="entry name" value="RNaseH_sf"/>
</dbReference>
<dbReference type="SUPFAM" id="SSF53098">
    <property type="entry name" value="Ribonuclease H-like"/>
    <property type="match status" value="1"/>
</dbReference>
<dbReference type="InterPro" id="IPR012337">
    <property type="entry name" value="RNaseH-like_sf"/>
</dbReference>
<evidence type="ECO:0000259" key="1">
    <source>
        <dbReference type="PROSITE" id="PS50994"/>
    </source>
</evidence>
<proteinExistence type="predicted"/>
<name>A0A8X6NEW7_NEPPI</name>
<comment type="caution">
    <text evidence="2">The sequence shown here is derived from an EMBL/GenBank/DDBJ whole genome shotgun (WGS) entry which is preliminary data.</text>
</comment>
<dbReference type="GO" id="GO:0003676">
    <property type="term" value="F:nucleic acid binding"/>
    <property type="evidence" value="ECO:0007669"/>
    <property type="project" value="InterPro"/>
</dbReference>
<reference evidence="2" key="1">
    <citation type="submission" date="2020-08" db="EMBL/GenBank/DDBJ databases">
        <title>Multicomponent nature underlies the extraordinary mechanical properties of spider dragline silk.</title>
        <authorList>
            <person name="Kono N."/>
            <person name="Nakamura H."/>
            <person name="Mori M."/>
            <person name="Yoshida Y."/>
            <person name="Ohtoshi R."/>
            <person name="Malay A.D."/>
            <person name="Moran D.A.P."/>
            <person name="Tomita M."/>
            <person name="Numata K."/>
            <person name="Arakawa K."/>
        </authorList>
    </citation>
    <scope>NUCLEOTIDE SEQUENCE</scope>
</reference>